<dbReference type="PANTHER" id="PTHR24320">
    <property type="entry name" value="RETINOL DEHYDROGENASE"/>
    <property type="match status" value="1"/>
</dbReference>
<keyword evidence="4" id="KW-1185">Reference proteome</keyword>
<sequence>MIETAEEIGIEGRIINVSSVVHSWIRREGFNFNTMLNPKNYNGTDAYAQSKLANILHTKELAKRLEGASTACYVSLSSKVIGVNGKYFADCNESSCSVLANDEPEAQKLWKQTQELMHSQLH</sequence>
<dbReference type="PANTHER" id="PTHR24320:SF114">
    <property type="entry name" value="OS03G0115700 PROTEIN"/>
    <property type="match status" value="1"/>
</dbReference>
<dbReference type="SUPFAM" id="SSF51735">
    <property type="entry name" value="NAD(P)-binding Rossmann-fold domains"/>
    <property type="match status" value="1"/>
</dbReference>
<name>A0A7J6WFT6_THATH</name>
<comment type="similarity">
    <text evidence="1">Belongs to the short-chain dehydrogenases/reductases (SDR) family.</text>
</comment>
<evidence type="ECO:0000313" key="4">
    <source>
        <dbReference type="Proteomes" id="UP000554482"/>
    </source>
</evidence>
<accession>A0A7J6WFT6</accession>
<comment type="caution">
    <text evidence="3">The sequence shown here is derived from an EMBL/GenBank/DDBJ whole genome shotgun (WGS) entry which is preliminary data.</text>
</comment>
<gene>
    <name evidence="3" type="ORF">FRX31_014107</name>
</gene>
<evidence type="ECO:0000313" key="3">
    <source>
        <dbReference type="EMBL" id="KAF5196306.1"/>
    </source>
</evidence>
<evidence type="ECO:0000256" key="1">
    <source>
        <dbReference type="ARBA" id="ARBA00006484"/>
    </source>
</evidence>
<keyword evidence="2" id="KW-0560">Oxidoreductase</keyword>
<proteinExistence type="inferred from homology"/>
<dbReference type="GO" id="GO:0016491">
    <property type="term" value="F:oxidoreductase activity"/>
    <property type="evidence" value="ECO:0007669"/>
    <property type="project" value="UniProtKB-KW"/>
</dbReference>
<dbReference type="EMBL" id="JABWDY010016170">
    <property type="protein sequence ID" value="KAF5196306.1"/>
    <property type="molecule type" value="Genomic_DNA"/>
</dbReference>
<dbReference type="Gene3D" id="3.40.50.720">
    <property type="entry name" value="NAD(P)-binding Rossmann-like Domain"/>
    <property type="match status" value="1"/>
</dbReference>
<dbReference type="InterPro" id="IPR036291">
    <property type="entry name" value="NAD(P)-bd_dom_sf"/>
</dbReference>
<dbReference type="Proteomes" id="UP000554482">
    <property type="component" value="Unassembled WGS sequence"/>
</dbReference>
<organism evidence="3 4">
    <name type="scientific">Thalictrum thalictroides</name>
    <name type="common">Rue-anemone</name>
    <name type="synonym">Anemone thalictroides</name>
    <dbReference type="NCBI Taxonomy" id="46969"/>
    <lineage>
        <taxon>Eukaryota</taxon>
        <taxon>Viridiplantae</taxon>
        <taxon>Streptophyta</taxon>
        <taxon>Embryophyta</taxon>
        <taxon>Tracheophyta</taxon>
        <taxon>Spermatophyta</taxon>
        <taxon>Magnoliopsida</taxon>
        <taxon>Ranunculales</taxon>
        <taxon>Ranunculaceae</taxon>
        <taxon>Thalictroideae</taxon>
        <taxon>Thalictrum</taxon>
    </lineage>
</organism>
<dbReference type="OrthoDB" id="191139at2759"/>
<reference evidence="3 4" key="1">
    <citation type="submission" date="2020-06" db="EMBL/GenBank/DDBJ databases">
        <title>Transcriptomic and genomic resources for Thalictrum thalictroides and T. hernandezii: Facilitating candidate gene discovery in an emerging model plant lineage.</title>
        <authorList>
            <person name="Arias T."/>
            <person name="Riano-Pachon D.M."/>
            <person name="Di Stilio V.S."/>
        </authorList>
    </citation>
    <scope>NUCLEOTIDE SEQUENCE [LARGE SCALE GENOMIC DNA]</scope>
    <source>
        <strain evidence="4">cv. WT478/WT964</strain>
        <tissue evidence="3">Leaves</tissue>
    </source>
</reference>
<dbReference type="AlphaFoldDB" id="A0A7J6WFT6"/>
<protein>
    <submittedName>
        <fullName evidence="3">NAD(P)-binding Rossmann-fold superfamily protein</fullName>
    </submittedName>
</protein>
<evidence type="ECO:0000256" key="2">
    <source>
        <dbReference type="ARBA" id="ARBA00023002"/>
    </source>
</evidence>